<sequence length="84" mass="8493">MQFTKLILAIFTIAALFAIDSVAGELRAKRGYGFGGMGGGMGMGGMGMGGMGGGFGGGQSMGMGGLSNLNKIQIKPQFLGYYGK</sequence>
<organism evidence="2 3">
    <name type="scientific">Diploscapter pachys</name>
    <dbReference type="NCBI Taxonomy" id="2018661"/>
    <lineage>
        <taxon>Eukaryota</taxon>
        <taxon>Metazoa</taxon>
        <taxon>Ecdysozoa</taxon>
        <taxon>Nematoda</taxon>
        <taxon>Chromadorea</taxon>
        <taxon>Rhabditida</taxon>
        <taxon>Rhabditina</taxon>
        <taxon>Rhabditomorpha</taxon>
        <taxon>Rhabditoidea</taxon>
        <taxon>Rhabditidae</taxon>
        <taxon>Diploscapter</taxon>
    </lineage>
</organism>
<reference evidence="2 3" key="1">
    <citation type="journal article" date="2017" name="Curr. Biol.">
        <title>Genome architecture and evolution of a unichromosomal asexual nematode.</title>
        <authorList>
            <person name="Fradin H."/>
            <person name="Zegar C."/>
            <person name="Gutwein M."/>
            <person name="Lucas J."/>
            <person name="Kovtun M."/>
            <person name="Corcoran D."/>
            <person name="Baugh L.R."/>
            <person name="Kiontke K."/>
            <person name="Gunsalus K."/>
            <person name="Fitch D.H."/>
            <person name="Piano F."/>
        </authorList>
    </citation>
    <scope>NUCLEOTIDE SEQUENCE [LARGE SCALE GENOMIC DNA]</scope>
    <source>
        <strain evidence="2">PF1309</strain>
    </source>
</reference>
<protein>
    <submittedName>
        <fullName evidence="2">Uncharacterized protein</fullName>
    </submittedName>
</protein>
<name>A0A2A2L6Z6_9BILA</name>
<accession>A0A2A2L6Z6</accession>
<keyword evidence="1" id="KW-0732">Signal</keyword>
<dbReference type="Proteomes" id="UP000218231">
    <property type="component" value="Unassembled WGS sequence"/>
</dbReference>
<evidence type="ECO:0000256" key="1">
    <source>
        <dbReference type="SAM" id="SignalP"/>
    </source>
</evidence>
<evidence type="ECO:0000313" key="2">
    <source>
        <dbReference type="EMBL" id="PAV81943.1"/>
    </source>
</evidence>
<dbReference type="AlphaFoldDB" id="A0A2A2L6Z6"/>
<comment type="caution">
    <text evidence="2">The sequence shown here is derived from an EMBL/GenBank/DDBJ whole genome shotgun (WGS) entry which is preliminary data.</text>
</comment>
<dbReference type="EMBL" id="LIAE01007104">
    <property type="protein sequence ID" value="PAV81943.1"/>
    <property type="molecule type" value="Genomic_DNA"/>
</dbReference>
<evidence type="ECO:0000313" key="3">
    <source>
        <dbReference type="Proteomes" id="UP000218231"/>
    </source>
</evidence>
<gene>
    <name evidence="2" type="ORF">WR25_26869</name>
</gene>
<keyword evidence="3" id="KW-1185">Reference proteome</keyword>
<feature type="chain" id="PRO_5012810383" evidence="1">
    <location>
        <begin position="24"/>
        <end position="84"/>
    </location>
</feature>
<proteinExistence type="predicted"/>
<feature type="signal peptide" evidence="1">
    <location>
        <begin position="1"/>
        <end position="23"/>
    </location>
</feature>